<evidence type="ECO:0000313" key="2">
    <source>
        <dbReference type="EMBL" id="KAK1351388.1"/>
    </source>
</evidence>
<dbReference type="Gene3D" id="3.40.50.1100">
    <property type="match status" value="3"/>
</dbReference>
<dbReference type="InterPro" id="IPR050214">
    <property type="entry name" value="Cys_Synth/Cystath_Beta-Synth"/>
</dbReference>
<dbReference type="InterPro" id="IPR036052">
    <property type="entry name" value="TrpB-like_PALP_sf"/>
</dbReference>
<comment type="caution">
    <text evidence="2">The sequence shown here is derived from an EMBL/GenBank/DDBJ whole genome shotgun (WGS) entry which is preliminary data.</text>
</comment>
<dbReference type="PANTHER" id="PTHR10314">
    <property type="entry name" value="CYSTATHIONINE BETA-SYNTHASE"/>
    <property type="match status" value="1"/>
</dbReference>
<dbReference type="Pfam" id="PF00291">
    <property type="entry name" value="PALP"/>
    <property type="match status" value="1"/>
</dbReference>
<accession>A0AAD8GNU5</accession>
<dbReference type="AlphaFoldDB" id="A0AAD8GNU5"/>
<dbReference type="Proteomes" id="UP001237642">
    <property type="component" value="Unassembled WGS sequence"/>
</dbReference>
<gene>
    <name evidence="2" type="ORF">POM88_054393</name>
</gene>
<reference evidence="2" key="2">
    <citation type="submission" date="2023-05" db="EMBL/GenBank/DDBJ databases">
        <authorList>
            <person name="Schelkunov M.I."/>
        </authorList>
    </citation>
    <scope>NUCLEOTIDE SEQUENCE</scope>
    <source>
        <strain evidence="2">Hsosn_3</strain>
        <tissue evidence="2">Leaf</tissue>
    </source>
</reference>
<keyword evidence="3" id="KW-1185">Reference proteome</keyword>
<evidence type="ECO:0000313" key="3">
    <source>
        <dbReference type="Proteomes" id="UP001237642"/>
    </source>
</evidence>
<evidence type="ECO:0000259" key="1">
    <source>
        <dbReference type="Pfam" id="PF00291"/>
    </source>
</evidence>
<proteinExistence type="predicted"/>
<dbReference type="InterPro" id="IPR001926">
    <property type="entry name" value="TrpB-like_PALP"/>
</dbReference>
<protein>
    <submittedName>
        <fullName evidence="2">PALP domain-containing protein</fullName>
    </submittedName>
</protein>
<reference evidence="2" key="1">
    <citation type="submission" date="2023-02" db="EMBL/GenBank/DDBJ databases">
        <title>Genome of toxic invasive species Heracleum sosnowskyi carries increased number of genes despite the absence of recent whole-genome duplications.</title>
        <authorList>
            <person name="Schelkunov M."/>
            <person name="Shtratnikova V."/>
            <person name="Makarenko M."/>
            <person name="Klepikova A."/>
            <person name="Omelchenko D."/>
            <person name="Novikova G."/>
            <person name="Obukhova E."/>
            <person name="Bogdanov V."/>
            <person name="Penin A."/>
            <person name="Logacheva M."/>
        </authorList>
    </citation>
    <scope>NUCLEOTIDE SEQUENCE</scope>
    <source>
        <strain evidence="2">Hsosn_3</strain>
        <tissue evidence="2">Leaf</tissue>
    </source>
</reference>
<organism evidence="2 3">
    <name type="scientific">Heracleum sosnowskyi</name>
    <dbReference type="NCBI Taxonomy" id="360622"/>
    <lineage>
        <taxon>Eukaryota</taxon>
        <taxon>Viridiplantae</taxon>
        <taxon>Streptophyta</taxon>
        <taxon>Embryophyta</taxon>
        <taxon>Tracheophyta</taxon>
        <taxon>Spermatophyta</taxon>
        <taxon>Magnoliopsida</taxon>
        <taxon>eudicotyledons</taxon>
        <taxon>Gunneridae</taxon>
        <taxon>Pentapetalae</taxon>
        <taxon>asterids</taxon>
        <taxon>campanulids</taxon>
        <taxon>Apiales</taxon>
        <taxon>Apiaceae</taxon>
        <taxon>Apioideae</taxon>
        <taxon>apioid superclade</taxon>
        <taxon>Tordylieae</taxon>
        <taxon>Tordyliinae</taxon>
        <taxon>Heracleum</taxon>
    </lineage>
</organism>
<dbReference type="SUPFAM" id="SSF53686">
    <property type="entry name" value="Tryptophan synthase beta subunit-like PLP-dependent enzymes"/>
    <property type="match status" value="1"/>
</dbReference>
<feature type="domain" description="Tryptophan synthase beta chain-like PALP" evidence="1">
    <location>
        <begin position="1"/>
        <end position="120"/>
    </location>
</feature>
<sequence length="193" mass="20515">MPENYSIERRIILLALGAGLYLTDKSKGVAGVLQNSEEILERTPNGHFLKQFMNPTNPQIHYETTGPEIWTGSEGKVDAFVAGIGTGGTVTGVGKFLKEKNPSIKVNGIEPVESAILNGGKPGMFSISTEEAIETTTLLALKEGLLEGVSSGAAAAAAIKLAKQPEYAGKFIVGLLLQAQLLDRGTLRLKDMF</sequence>
<dbReference type="EMBL" id="JAUIZM010000040">
    <property type="protein sequence ID" value="KAK1351388.1"/>
    <property type="molecule type" value="Genomic_DNA"/>
</dbReference>
<name>A0AAD8GNU5_9APIA</name>